<dbReference type="InterPro" id="IPR011990">
    <property type="entry name" value="TPR-like_helical_dom_sf"/>
</dbReference>
<organism evidence="4 5">
    <name type="scientific">Basidiobolus ranarum</name>
    <dbReference type="NCBI Taxonomy" id="34480"/>
    <lineage>
        <taxon>Eukaryota</taxon>
        <taxon>Fungi</taxon>
        <taxon>Fungi incertae sedis</taxon>
        <taxon>Zoopagomycota</taxon>
        <taxon>Entomophthoromycotina</taxon>
        <taxon>Basidiobolomycetes</taxon>
        <taxon>Basidiobolales</taxon>
        <taxon>Basidiobolaceae</taxon>
        <taxon>Basidiobolus</taxon>
    </lineage>
</organism>
<keyword evidence="5" id="KW-1185">Reference proteome</keyword>
<feature type="compositionally biased region" description="Polar residues" evidence="3">
    <location>
        <begin position="36"/>
        <end position="45"/>
    </location>
</feature>
<reference evidence="4 5" key="1">
    <citation type="submission" date="2023-04" db="EMBL/GenBank/DDBJ databases">
        <title>Genome of Basidiobolus ranarum AG-B5.</title>
        <authorList>
            <person name="Stajich J.E."/>
            <person name="Carter-House D."/>
            <person name="Gryganskyi A."/>
        </authorList>
    </citation>
    <scope>NUCLEOTIDE SEQUENCE [LARGE SCALE GENOMIC DNA]</scope>
    <source>
        <strain evidence="4 5">AG-B5</strain>
    </source>
</reference>
<dbReference type="InterPro" id="IPR038906">
    <property type="entry name" value="TTC36"/>
</dbReference>
<dbReference type="PANTHER" id="PTHR21405:SF0">
    <property type="entry name" value="TETRATRICOPEPTIDE REPEAT PROTEIN 36"/>
    <property type="match status" value="1"/>
</dbReference>
<dbReference type="EMBL" id="JASJQH010008134">
    <property type="protein sequence ID" value="KAK9695008.1"/>
    <property type="molecule type" value="Genomic_DNA"/>
</dbReference>
<feature type="region of interest" description="Disordered" evidence="3">
    <location>
        <begin position="23"/>
        <end position="45"/>
    </location>
</feature>
<evidence type="ECO:0000313" key="4">
    <source>
        <dbReference type="EMBL" id="KAK9695008.1"/>
    </source>
</evidence>
<dbReference type="PANTHER" id="PTHR21405">
    <property type="entry name" value="CDNA SEQUENCE BC021608"/>
    <property type="match status" value="1"/>
</dbReference>
<comment type="similarity">
    <text evidence="1">Belongs to the TTC36 family.</text>
</comment>
<name>A0ABR2VR79_9FUNG</name>
<evidence type="ECO:0000256" key="2">
    <source>
        <dbReference type="SAM" id="Coils"/>
    </source>
</evidence>
<dbReference type="Proteomes" id="UP001479436">
    <property type="component" value="Unassembled WGS sequence"/>
</dbReference>
<feature type="coiled-coil region" evidence="2">
    <location>
        <begin position="97"/>
        <end position="131"/>
    </location>
</feature>
<proteinExistence type="inferred from homology"/>
<protein>
    <recommendedName>
        <fullName evidence="6">Tetratricopeptide repeat protein 36</fullName>
    </recommendedName>
</protein>
<evidence type="ECO:0000256" key="1">
    <source>
        <dbReference type="ARBA" id="ARBA00006995"/>
    </source>
</evidence>
<comment type="caution">
    <text evidence="4">The sequence shown here is derived from an EMBL/GenBank/DDBJ whole genome shotgun (WGS) entry which is preliminary data.</text>
</comment>
<evidence type="ECO:0000256" key="3">
    <source>
        <dbReference type="SAM" id="MobiDB-lite"/>
    </source>
</evidence>
<accession>A0ABR2VR79</accession>
<sequence>MIKTPSLRDIDSISEHDRQVLDRVFNPEGVPFSPESGDSSKGTSYTDEIPADLLAKLKASEVEAVKIAENGNLVEAIKKLSEIIDECPQYSSAYNNRAQARRLNEDTAGALEDLEKAIETANGDVSVLKQAYTQRAIVKKSNGDQEGARLDFEKGAHYGNTVARDAAVRENPYAKLCNAMVMEAMKNLYQPSENK</sequence>
<gene>
    <name evidence="4" type="ORF">K7432_013193</name>
</gene>
<dbReference type="SUPFAM" id="SSF48452">
    <property type="entry name" value="TPR-like"/>
    <property type="match status" value="1"/>
</dbReference>
<evidence type="ECO:0000313" key="5">
    <source>
        <dbReference type="Proteomes" id="UP001479436"/>
    </source>
</evidence>
<dbReference type="Gene3D" id="1.25.40.10">
    <property type="entry name" value="Tetratricopeptide repeat domain"/>
    <property type="match status" value="1"/>
</dbReference>
<keyword evidence="2" id="KW-0175">Coiled coil</keyword>
<evidence type="ECO:0008006" key="6">
    <source>
        <dbReference type="Google" id="ProtNLM"/>
    </source>
</evidence>